<dbReference type="PANTHER" id="PTHR39337">
    <property type="entry name" value="BLR5642 PROTEIN"/>
    <property type="match status" value="1"/>
</dbReference>
<name>K9YZ36_DACS8</name>
<reference evidence="1" key="1">
    <citation type="submission" date="2012-04" db="EMBL/GenBank/DDBJ databases">
        <title>Finished genome of Dactylococcopsis salina PCC 8305.</title>
        <authorList>
            <consortium name="US DOE Joint Genome Institute"/>
            <person name="Gugger M."/>
            <person name="Coursin T."/>
            <person name="Rippka R."/>
            <person name="Tandeau De Marsac N."/>
            <person name="Huntemann M."/>
            <person name="Wei C.-L."/>
            <person name="Han J."/>
            <person name="Detter J.C."/>
            <person name="Han C."/>
            <person name="Tapia R."/>
            <person name="Daligault H."/>
            <person name="Chen A."/>
            <person name="Krypides N."/>
            <person name="Mavromatis K."/>
            <person name="Markowitz V."/>
            <person name="Szeto E."/>
            <person name="Ivanova N."/>
            <person name="Ovchinnikova G."/>
            <person name="Pagani I."/>
            <person name="Pati A."/>
            <person name="Goodwin L."/>
            <person name="Peters L."/>
            <person name="Pitluck S."/>
            <person name="Woyke T."/>
            <person name="Kerfeld C."/>
        </authorList>
    </citation>
    <scope>NUCLEOTIDE SEQUENCE [LARGE SCALE GENOMIC DNA]</scope>
    <source>
        <strain evidence="1">PCC 8305</strain>
    </source>
</reference>
<dbReference type="KEGG" id="dsl:Dacsa_3223"/>
<dbReference type="OrthoDB" id="9789109at2"/>
<gene>
    <name evidence="1" type="ORF">Dacsa_3223</name>
</gene>
<dbReference type="Pfam" id="PF04343">
    <property type="entry name" value="DUF488"/>
    <property type="match status" value="1"/>
</dbReference>
<dbReference type="Proteomes" id="UP000010482">
    <property type="component" value="Chromosome"/>
</dbReference>
<proteinExistence type="predicted"/>
<accession>K9YZ36</accession>
<evidence type="ECO:0000313" key="1">
    <source>
        <dbReference type="EMBL" id="AFZ51742.1"/>
    </source>
</evidence>
<dbReference type="PATRIC" id="fig|13035.3.peg.3648"/>
<organism evidence="1 2">
    <name type="scientific">Dactylococcopsis salina (strain PCC 8305)</name>
    <name type="common">Myxobactron salinum</name>
    <dbReference type="NCBI Taxonomy" id="13035"/>
    <lineage>
        <taxon>Bacteria</taxon>
        <taxon>Bacillati</taxon>
        <taxon>Cyanobacteriota</taxon>
        <taxon>Cyanophyceae</taxon>
        <taxon>Nodosilineales</taxon>
        <taxon>Cymatolegaceae</taxon>
        <taxon>Dactylococcopsis</taxon>
    </lineage>
</organism>
<dbReference type="HOGENOM" id="CLU_077467_2_2_3"/>
<keyword evidence="2" id="KW-1185">Reference proteome</keyword>
<dbReference type="AlphaFoldDB" id="K9YZ36"/>
<sequence length="146" mass="17066">MKIKLFTIGFTQKTAQNFFETLAKVGVKKVIDTRINNTSQLSGFAKKNDLQYFLKSLQGINYDHTLSLAPTKELLSQYRKKEISWEDYENKFYQLISDRAIEKQLSPDSLHCSCLLCSEAKPHYCHRRLVAEYLQQKWGNLEICHL</sequence>
<dbReference type="eggNOG" id="COG5483">
    <property type="taxonomic scope" value="Bacteria"/>
</dbReference>
<protein>
    <recommendedName>
        <fullName evidence="3">DUF488 domain-containing protein</fullName>
    </recommendedName>
</protein>
<dbReference type="STRING" id="13035.Dacsa_3223"/>
<dbReference type="InterPro" id="IPR007438">
    <property type="entry name" value="DUF488"/>
</dbReference>
<dbReference type="EMBL" id="CP003944">
    <property type="protein sequence ID" value="AFZ51742.1"/>
    <property type="molecule type" value="Genomic_DNA"/>
</dbReference>
<dbReference type="RefSeq" id="WP_015230719.1">
    <property type="nucleotide sequence ID" value="NC_019780.1"/>
</dbReference>
<dbReference type="PANTHER" id="PTHR39337:SF1">
    <property type="entry name" value="BLR5642 PROTEIN"/>
    <property type="match status" value="1"/>
</dbReference>
<evidence type="ECO:0000313" key="2">
    <source>
        <dbReference type="Proteomes" id="UP000010482"/>
    </source>
</evidence>
<evidence type="ECO:0008006" key="3">
    <source>
        <dbReference type="Google" id="ProtNLM"/>
    </source>
</evidence>